<organism evidence="4 5">
    <name type="scientific">Vibrio genomosp. F6 str. FF-238</name>
    <dbReference type="NCBI Taxonomy" id="1191298"/>
    <lineage>
        <taxon>Bacteria</taxon>
        <taxon>Pseudomonadati</taxon>
        <taxon>Pseudomonadota</taxon>
        <taxon>Gammaproteobacteria</taxon>
        <taxon>Vibrionales</taxon>
        <taxon>Vibrionaceae</taxon>
        <taxon>Vibrio</taxon>
    </lineage>
</organism>
<feature type="compositionally biased region" description="Polar residues" evidence="2">
    <location>
        <begin position="622"/>
        <end position="638"/>
    </location>
</feature>
<evidence type="ECO:0000256" key="1">
    <source>
        <dbReference type="SAM" id="Coils"/>
    </source>
</evidence>
<dbReference type="InterPro" id="IPR008023">
    <property type="entry name" value="DUF748"/>
</dbReference>
<dbReference type="GO" id="GO:0005886">
    <property type="term" value="C:plasma membrane"/>
    <property type="evidence" value="ECO:0007669"/>
    <property type="project" value="TreeGrafter"/>
</dbReference>
<feature type="transmembrane region" description="Helical" evidence="3">
    <location>
        <begin position="21"/>
        <end position="44"/>
    </location>
</feature>
<evidence type="ECO:0008006" key="6">
    <source>
        <dbReference type="Google" id="ProtNLM"/>
    </source>
</evidence>
<feature type="coiled-coil region" evidence="1">
    <location>
        <begin position="944"/>
        <end position="973"/>
    </location>
</feature>
<evidence type="ECO:0000313" key="5">
    <source>
        <dbReference type="Proteomes" id="UP000094165"/>
    </source>
</evidence>
<name>A0A1E5D613_9VIBR</name>
<dbReference type="PANTHER" id="PTHR30441:SF8">
    <property type="entry name" value="DUF748 DOMAIN-CONTAINING PROTEIN"/>
    <property type="match status" value="1"/>
</dbReference>
<evidence type="ECO:0000256" key="2">
    <source>
        <dbReference type="SAM" id="MobiDB-lite"/>
    </source>
</evidence>
<reference evidence="4 5" key="1">
    <citation type="journal article" date="2012" name="Science">
        <title>Ecological populations of bacteria act as socially cohesive units of antibiotic production and resistance.</title>
        <authorList>
            <person name="Cordero O.X."/>
            <person name="Wildschutte H."/>
            <person name="Kirkup B."/>
            <person name="Proehl S."/>
            <person name="Ngo L."/>
            <person name="Hussain F."/>
            <person name="Le Roux F."/>
            <person name="Mincer T."/>
            <person name="Polz M.F."/>
        </authorList>
    </citation>
    <scope>NUCLEOTIDE SEQUENCE [LARGE SCALE GENOMIC DNA]</scope>
    <source>
        <strain evidence="4 5">FF-238</strain>
    </source>
</reference>
<comment type="caution">
    <text evidence="4">The sequence shown here is derived from an EMBL/GenBank/DDBJ whole genome shotgun (WGS) entry which is preliminary data.</text>
</comment>
<evidence type="ECO:0000256" key="3">
    <source>
        <dbReference type="SAM" id="Phobius"/>
    </source>
</evidence>
<dbReference type="Proteomes" id="UP000094165">
    <property type="component" value="Unassembled WGS sequence"/>
</dbReference>
<dbReference type="InterPro" id="IPR052894">
    <property type="entry name" value="AsmA-related"/>
</dbReference>
<proteinExistence type="predicted"/>
<feature type="region of interest" description="Disordered" evidence="2">
    <location>
        <begin position="600"/>
        <end position="646"/>
    </location>
</feature>
<keyword evidence="1" id="KW-0175">Coiled coil</keyword>
<keyword evidence="3" id="KW-0472">Membrane</keyword>
<accession>A0A1E5D613</accession>
<gene>
    <name evidence="4" type="ORF">A130_02655</name>
</gene>
<evidence type="ECO:0000313" key="4">
    <source>
        <dbReference type="EMBL" id="OEE79057.1"/>
    </source>
</evidence>
<dbReference type="Pfam" id="PF05359">
    <property type="entry name" value="DUF748"/>
    <property type="match status" value="2"/>
</dbReference>
<dbReference type="GO" id="GO:0090313">
    <property type="term" value="P:regulation of protein targeting to membrane"/>
    <property type="evidence" value="ECO:0007669"/>
    <property type="project" value="TreeGrafter"/>
</dbReference>
<keyword evidence="3" id="KW-1133">Transmembrane helix</keyword>
<dbReference type="PANTHER" id="PTHR30441">
    <property type="entry name" value="DUF748 DOMAIN-CONTAINING PROTEIN"/>
    <property type="match status" value="1"/>
</dbReference>
<keyword evidence="5" id="KW-1185">Reference proteome</keyword>
<protein>
    <recommendedName>
        <fullName evidence="6">DUF748 domain-containing protein</fullName>
    </recommendedName>
</protein>
<sequence>MKSVFSAAIKRFKLAHRSIRIGTYIVAAYASYALLIGLALPAAIESQLPKQLHQFIGRDVSVQDIKVNPFLLRIEVNDFMIAESDGINRFVHFKQLKTQFNFWQSIITLTPTLEYFSLIEPQVQLTRLSQDSASTRFNFTDIIEHIAALPQKSSSEIKQEESNQTVEKVFPFKALTINLSNAAIDIHDRQTGVTLGYQDINFELNELDTQAQVFDAPQKSVAATPLPTNQFVLKLSGSDKSRIESNGQFQLQPLLARGNIGVSSIQLPPLWPLSENIISANLSRGAINFNSHFSVSELQEQINIQLNQGRFSIDDLAFEYDGKPKVKLDELALDGIKISTADKQVDLQKLSVTGLWGDAALNSKGVDLPRYFTPTNREQKQVDVITSEPSESDTSQDAAWRVNLEKFALIQADLNLEDRFVSDNMHWRIFPLDFETGALNSDLTDPIHYKLDLAIGSEFNKAPTKARGQYSVEGLADLMNEDFVAKMKLVSLDLTQFQRYIAPHLNLIVDNGTLSTQGTLSANSKGKAIFQGQSSIDNLVIKDVLEKEPLLKWESMSLEALHFDQQKKRLKIDTILFNKPYAKVLVTKDRLTNIGQITKKQESVEAESKKTEAQKTEGKKASSVTSSQSVEPQVVASTSKEKQGSDKNTLSLDIDKIAFINGSAFFADYSLVPNFASGIEMLEGSIQHISSNPQTRAKVDIKGKIDKYAPVTILGEVNPLAQPPYLDLDFKLESAELTSVSPYSGLYAGYYIDKGQLSIDINYRLENNILEGENNVVVDQLTLGKRSESDLATSLPVTLAIGLLKDTDGVIDLGFGVSGDVNSPDFSFGGAILTVLENLITKAVTAPFSLLADMVGSDEELDYVEFEPGTSELNEAGEQKIVLLAKALNARPNLNLSVEGSVSIKDDSAKIAEDELQQKLLKKSGLARLPEDLSASRIPDTGPLKEALEVLAVEELKIDLAQERLTLQEKVAEPEQISKALSISLYNQLLSAQDVSHQELGELAQERAKAIKTSLLVNKVQANRVFIMDSKTKLKTEEHKALLTIDSN</sequence>
<keyword evidence="3" id="KW-0812">Transmembrane</keyword>
<dbReference type="EMBL" id="AJYW02000031">
    <property type="protein sequence ID" value="OEE79057.1"/>
    <property type="molecule type" value="Genomic_DNA"/>
</dbReference>
<dbReference type="RefSeq" id="WP_017051987.1">
    <property type="nucleotide sequence ID" value="NZ_AJYW02000031.1"/>
</dbReference>
<dbReference type="AlphaFoldDB" id="A0A1E5D613"/>
<feature type="compositionally biased region" description="Basic and acidic residues" evidence="2">
    <location>
        <begin position="600"/>
        <end position="620"/>
    </location>
</feature>